<dbReference type="Pfam" id="PF02311">
    <property type="entry name" value="AraC_binding"/>
    <property type="match status" value="1"/>
</dbReference>
<keyword evidence="2" id="KW-0238">DNA-binding</keyword>
<dbReference type="RefSeq" id="WP_295454827.1">
    <property type="nucleotide sequence ID" value="NZ_BAABWU010000003.1"/>
</dbReference>
<dbReference type="Proteomes" id="UP001441944">
    <property type="component" value="Unassembled WGS sequence"/>
</dbReference>
<sequence length="285" mass="31868">MPHASHISSYNLFGETEELADVLHVETIRSRSALHDWQLKAHRHARLHQLLFLTEGNGVAEIDGKTQAIPTASFVNIPRGVVHGYDFAPETHGWVVTLTSDLLDHCIQASEGVRAPLERPAILPLPGELGELAEHLFDEYHRQDFARAQVLRSLAGALIALAARAIFEADSANQHRAGNQLFTRFEEMIERDFRTRRPLAGYARDLAISPTHLNRITHQSAGQSASQLINDRMLREARRMLIYTNLTAAQIAYDLGFSDPAHFSRVFTKGTGTPPKLFRKKVSEA</sequence>
<dbReference type="CDD" id="cd06999">
    <property type="entry name" value="cupin_HpaA-like_N"/>
    <property type="match status" value="1"/>
</dbReference>
<dbReference type="InterPro" id="IPR003313">
    <property type="entry name" value="AraC-bd"/>
</dbReference>
<dbReference type="InterPro" id="IPR009057">
    <property type="entry name" value="Homeodomain-like_sf"/>
</dbReference>
<name>A0ABQ0AIR1_9RHOB</name>
<dbReference type="Gene3D" id="2.60.120.10">
    <property type="entry name" value="Jelly Rolls"/>
    <property type="match status" value="1"/>
</dbReference>
<evidence type="ECO:0000259" key="4">
    <source>
        <dbReference type="PROSITE" id="PS01124"/>
    </source>
</evidence>
<evidence type="ECO:0000256" key="3">
    <source>
        <dbReference type="ARBA" id="ARBA00023163"/>
    </source>
</evidence>
<dbReference type="Pfam" id="PF12833">
    <property type="entry name" value="HTH_18"/>
    <property type="match status" value="1"/>
</dbReference>
<gene>
    <name evidence="5" type="ORF">NBRC116598_12080</name>
</gene>
<evidence type="ECO:0000256" key="1">
    <source>
        <dbReference type="ARBA" id="ARBA00023015"/>
    </source>
</evidence>
<dbReference type="InterPro" id="IPR047264">
    <property type="entry name" value="Cupin_HpaA-like_N"/>
</dbReference>
<dbReference type="PROSITE" id="PS01124">
    <property type="entry name" value="HTH_ARAC_FAMILY_2"/>
    <property type="match status" value="1"/>
</dbReference>
<feature type="domain" description="HTH araC/xylS-type" evidence="4">
    <location>
        <begin position="183"/>
        <end position="281"/>
    </location>
</feature>
<dbReference type="Gene3D" id="1.10.10.60">
    <property type="entry name" value="Homeodomain-like"/>
    <property type="match status" value="1"/>
</dbReference>
<dbReference type="EMBL" id="BAABWU010000003">
    <property type="protein sequence ID" value="GAA6195764.1"/>
    <property type="molecule type" value="Genomic_DNA"/>
</dbReference>
<keyword evidence="1" id="KW-0805">Transcription regulation</keyword>
<dbReference type="SMART" id="SM00342">
    <property type="entry name" value="HTH_ARAC"/>
    <property type="match status" value="1"/>
</dbReference>
<accession>A0ABQ0AIR1</accession>
<dbReference type="PANTHER" id="PTHR43280:SF32">
    <property type="entry name" value="TRANSCRIPTIONAL REGULATORY PROTEIN"/>
    <property type="match status" value="1"/>
</dbReference>
<dbReference type="InterPro" id="IPR014710">
    <property type="entry name" value="RmlC-like_jellyroll"/>
</dbReference>
<dbReference type="InterPro" id="IPR037923">
    <property type="entry name" value="HTH-like"/>
</dbReference>
<evidence type="ECO:0000313" key="5">
    <source>
        <dbReference type="EMBL" id="GAA6195764.1"/>
    </source>
</evidence>
<dbReference type="SUPFAM" id="SSF46689">
    <property type="entry name" value="Homeodomain-like"/>
    <property type="match status" value="1"/>
</dbReference>
<dbReference type="InterPro" id="IPR018060">
    <property type="entry name" value="HTH_AraC"/>
</dbReference>
<keyword evidence="3" id="KW-0804">Transcription</keyword>
<evidence type="ECO:0000256" key="2">
    <source>
        <dbReference type="ARBA" id="ARBA00023125"/>
    </source>
</evidence>
<dbReference type="PANTHER" id="PTHR43280">
    <property type="entry name" value="ARAC-FAMILY TRANSCRIPTIONAL REGULATOR"/>
    <property type="match status" value="1"/>
</dbReference>
<proteinExistence type="predicted"/>
<evidence type="ECO:0000313" key="6">
    <source>
        <dbReference type="Proteomes" id="UP001441944"/>
    </source>
</evidence>
<reference evidence="5 6" key="1">
    <citation type="submission" date="2024-04" db="EMBL/GenBank/DDBJ databases">
        <title>Draft genome sequence of Pseudophaeobacter arcticus NBRC 116598.</title>
        <authorList>
            <person name="Miyakawa T."/>
            <person name="Kusuya Y."/>
            <person name="Miura T."/>
        </authorList>
    </citation>
    <scope>NUCLEOTIDE SEQUENCE [LARGE SCALE GENOMIC DNA]</scope>
    <source>
        <strain evidence="5 6">SU-CL00105</strain>
    </source>
</reference>
<protein>
    <submittedName>
        <fullName evidence="5">Helix-turn-helix domain-containing protein</fullName>
    </submittedName>
</protein>
<keyword evidence="6" id="KW-1185">Reference proteome</keyword>
<comment type="caution">
    <text evidence="5">The sequence shown here is derived from an EMBL/GenBank/DDBJ whole genome shotgun (WGS) entry which is preliminary data.</text>
</comment>
<organism evidence="5 6">
    <name type="scientific">Pseudophaeobacter arcticus</name>
    <dbReference type="NCBI Taxonomy" id="385492"/>
    <lineage>
        <taxon>Bacteria</taxon>
        <taxon>Pseudomonadati</taxon>
        <taxon>Pseudomonadota</taxon>
        <taxon>Alphaproteobacteria</taxon>
        <taxon>Rhodobacterales</taxon>
        <taxon>Paracoccaceae</taxon>
        <taxon>Pseudophaeobacter</taxon>
    </lineage>
</organism>
<dbReference type="SUPFAM" id="SSF51215">
    <property type="entry name" value="Regulatory protein AraC"/>
    <property type="match status" value="1"/>
</dbReference>